<proteinExistence type="predicted"/>
<sequence>MSPWDLLANMPLPSFPTGTVSGESRRDRTFPPADADAEEATADSSSSPRRSDEAGVPGAAPSDAARRDAPAARESADEESLRERVARLERENEALRRKVKEAQRARQDVIDHYERVIEDIDGASSASAAEQSSATPTVRPPAPDDGLADKVARRLDVRERWR</sequence>
<evidence type="ECO:0000256" key="1">
    <source>
        <dbReference type="SAM" id="MobiDB-lite"/>
    </source>
</evidence>
<protein>
    <submittedName>
        <fullName evidence="2">Uncharacterized protein</fullName>
    </submittedName>
</protein>
<feature type="compositionally biased region" description="Basic and acidic residues" evidence="1">
    <location>
        <begin position="64"/>
        <end position="85"/>
    </location>
</feature>
<accession>A0A1H1EVR4</accession>
<evidence type="ECO:0000313" key="2">
    <source>
        <dbReference type="EMBL" id="SDQ92708.1"/>
    </source>
</evidence>
<feature type="compositionally biased region" description="Basic and acidic residues" evidence="1">
    <location>
        <begin position="147"/>
        <end position="162"/>
    </location>
</feature>
<feature type="region of interest" description="Disordered" evidence="1">
    <location>
        <begin position="121"/>
        <end position="162"/>
    </location>
</feature>
<feature type="compositionally biased region" description="Low complexity" evidence="1">
    <location>
        <begin position="123"/>
        <end position="134"/>
    </location>
</feature>
<evidence type="ECO:0000313" key="3">
    <source>
        <dbReference type="Proteomes" id="UP000199289"/>
    </source>
</evidence>
<organism evidence="2 3">
    <name type="scientific">Halopelagius longus</name>
    <dbReference type="NCBI Taxonomy" id="1236180"/>
    <lineage>
        <taxon>Archaea</taxon>
        <taxon>Methanobacteriati</taxon>
        <taxon>Methanobacteriota</taxon>
        <taxon>Stenosarchaea group</taxon>
        <taxon>Halobacteria</taxon>
        <taxon>Halobacteriales</taxon>
        <taxon>Haloferacaceae</taxon>
    </lineage>
</organism>
<name>A0A1H1EVR4_9EURY</name>
<gene>
    <name evidence="2" type="ORF">SAMN05216278_3083</name>
</gene>
<dbReference type="AlphaFoldDB" id="A0A1H1EVR4"/>
<feature type="region of interest" description="Disordered" evidence="1">
    <location>
        <begin position="1"/>
        <end position="85"/>
    </location>
</feature>
<dbReference type="EMBL" id="FNKQ01000003">
    <property type="protein sequence ID" value="SDQ92708.1"/>
    <property type="molecule type" value="Genomic_DNA"/>
</dbReference>
<dbReference type="Proteomes" id="UP000199289">
    <property type="component" value="Unassembled WGS sequence"/>
</dbReference>
<reference evidence="3" key="1">
    <citation type="submission" date="2016-10" db="EMBL/GenBank/DDBJ databases">
        <authorList>
            <person name="Varghese N."/>
            <person name="Submissions S."/>
        </authorList>
    </citation>
    <scope>NUCLEOTIDE SEQUENCE [LARGE SCALE GENOMIC DNA]</scope>
    <source>
        <strain evidence="3">CGMCC 1.12397</strain>
    </source>
</reference>